<evidence type="ECO:0000256" key="3">
    <source>
        <dbReference type="ARBA" id="ARBA00012417"/>
    </source>
</evidence>
<keyword evidence="4" id="KW-0808">Transferase</keyword>
<dbReference type="GO" id="GO:0003887">
    <property type="term" value="F:DNA-directed DNA polymerase activity"/>
    <property type="evidence" value="ECO:0007669"/>
    <property type="project" value="UniProtKB-KW"/>
</dbReference>
<dbReference type="GO" id="GO:0006273">
    <property type="term" value="P:lagging strand elongation"/>
    <property type="evidence" value="ECO:0007669"/>
    <property type="project" value="UniProtKB-ARBA"/>
</dbReference>
<evidence type="ECO:0000259" key="11">
    <source>
        <dbReference type="Pfam" id="PF04042"/>
    </source>
</evidence>
<evidence type="ECO:0000256" key="1">
    <source>
        <dbReference type="ARBA" id="ARBA00004123"/>
    </source>
</evidence>
<evidence type="ECO:0000256" key="10">
    <source>
        <dbReference type="SAM" id="MobiDB-lite"/>
    </source>
</evidence>
<keyword evidence="5" id="KW-0548">Nucleotidyltransferase</keyword>
<evidence type="ECO:0000259" key="12">
    <source>
        <dbReference type="Pfam" id="PF18018"/>
    </source>
</evidence>
<evidence type="ECO:0000256" key="2">
    <source>
        <dbReference type="ARBA" id="ARBA00006035"/>
    </source>
</evidence>
<keyword evidence="6" id="KW-0235">DNA replication</keyword>
<comment type="similarity">
    <text evidence="2">Belongs to the DNA polymerase delta/II small subunit family.</text>
</comment>
<evidence type="ECO:0000256" key="4">
    <source>
        <dbReference type="ARBA" id="ARBA00022679"/>
    </source>
</evidence>
<dbReference type="Gene3D" id="3.60.21.50">
    <property type="match status" value="1"/>
</dbReference>
<dbReference type="EMBL" id="KN817524">
    <property type="protein sequence ID" value="KJA27367.1"/>
    <property type="molecule type" value="Genomic_DNA"/>
</dbReference>
<name>A0A0D2LI91_HYPSF</name>
<reference evidence="14" key="1">
    <citation type="submission" date="2014-04" db="EMBL/GenBank/DDBJ databases">
        <title>Evolutionary Origins and Diversification of the Mycorrhizal Mutualists.</title>
        <authorList>
            <consortium name="DOE Joint Genome Institute"/>
            <consortium name="Mycorrhizal Genomics Consortium"/>
            <person name="Kohler A."/>
            <person name="Kuo A."/>
            <person name="Nagy L.G."/>
            <person name="Floudas D."/>
            <person name="Copeland A."/>
            <person name="Barry K.W."/>
            <person name="Cichocki N."/>
            <person name="Veneault-Fourrey C."/>
            <person name="LaButti K."/>
            <person name="Lindquist E.A."/>
            <person name="Lipzen A."/>
            <person name="Lundell T."/>
            <person name="Morin E."/>
            <person name="Murat C."/>
            <person name="Riley R."/>
            <person name="Ohm R."/>
            <person name="Sun H."/>
            <person name="Tunlid A."/>
            <person name="Henrissat B."/>
            <person name="Grigoriev I.V."/>
            <person name="Hibbett D.S."/>
            <person name="Martin F."/>
        </authorList>
    </citation>
    <scope>NUCLEOTIDE SEQUENCE [LARGE SCALE GENOMIC DNA]</scope>
    <source>
        <strain evidence="14">FD-334 SS-4</strain>
    </source>
</reference>
<evidence type="ECO:0000256" key="7">
    <source>
        <dbReference type="ARBA" id="ARBA00022932"/>
    </source>
</evidence>
<sequence length="538" mass="58716">MALLGHIDVGSPALSRSSTIVVVPSEKTPSFLIGPAQKSYKHQYSNIYFIRLRLLREFVEVNAQRRWENLAERPSLVPRALEVEKGKLCYIIGTIYMDMPLKPNVMDDIARDQSIPGPPPPIKFCSPEDSIMLEDESGRIGLVGDRVRDAKLVTGIIVAALGMETPAGDFEVIDFCYPEMAPQPTTADVVSDEKMDVDDSAHPESPDEWIAAISGLDVGATSPSDAQIQMLAEYLIGEGGNVDDQVASAKITRLIIAGNSLAAVTPTVTEYAPSIDEKKAQRYGYDGTNFSAHPVLSLSSTLADIASALPIHILPGESDPSGTIMPQQPFPRAMFGDAARYPTFTCETNPTYLALASDTEADSSSKVTRPPMKRNILINSGQPLNDMFKYLPSPPNTRLSLLESTLKWRHMAPTAPDTLWCHPYFAEDPFLISETPDIYIVGGQKKFATKLVVDHQQKSKQAGKETIRCRIIMVPSFAETGVLVLVNLRTLAVKRVIFSAVGMTTGGKVEVKEEPVNTPSPVLLEPLQSAPKSSMEFD</sequence>
<evidence type="ECO:0000313" key="13">
    <source>
        <dbReference type="EMBL" id="KJA27367.1"/>
    </source>
</evidence>
<gene>
    <name evidence="13" type="ORF">HYPSUDRAFT_179354</name>
</gene>
<dbReference type="AlphaFoldDB" id="A0A0D2LI91"/>
<dbReference type="PANTHER" id="PTHR10416">
    <property type="entry name" value="DNA POLYMERASE DELTA SUBUNIT 2"/>
    <property type="match status" value="1"/>
</dbReference>
<feature type="domain" description="DNA polymerase alpha/delta/epsilon subunit B" evidence="11">
    <location>
        <begin position="210"/>
        <end position="449"/>
    </location>
</feature>
<evidence type="ECO:0000256" key="6">
    <source>
        <dbReference type="ARBA" id="ARBA00022705"/>
    </source>
</evidence>
<dbReference type="PANTHER" id="PTHR10416:SF0">
    <property type="entry name" value="DNA POLYMERASE DELTA SUBUNIT 2"/>
    <property type="match status" value="1"/>
</dbReference>
<dbReference type="InterPro" id="IPR007185">
    <property type="entry name" value="DNA_pol_a/d/e_bsu"/>
</dbReference>
<dbReference type="Gene3D" id="2.40.50.430">
    <property type="match status" value="1"/>
</dbReference>
<evidence type="ECO:0000313" key="14">
    <source>
        <dbReference type="Proteomes" id="UP000054270"/>
    </source>
</evidence>
<evidence type="ECO:0000256" key="9">
    <source>
        <dbReference type="ARBA" id="ARBA00049244"/>
    </source>
</evidence>
<accession>A0A0D2LI91</accession>
<protein>
    <recommendedName>
        <fullName evidence="3">DNA-directed DNA polymerase</fullName>
        <ecNumber evidence="3">2.7.7.7</ecNumber>
    </recommendedName>
</protein>
<dbReference type="OMA" id="HCILIGT"/>
<dbReference type="Pfam" id="PF04042">
    <property type="entry name" value="DNA_pol_E_B"/>
    <property type="match status" value="1"/>
</dbReference>
<keyword evidence="8" id="KW-0539">Nucleus</keyword>
<keyword evidence="7" id="KW-0239">DNA-directed DNA polymerase</keyword>
<comment type="catalytic activity">
    <reaction evidence="9">
        <text>DNA(n) + a 2'-deoxyribonucleoside 5'-triphosphate = DNA(n+1) + diphosphate</text>
        <dbReference type="Rhea" id="RHEA:22508"/>
        <dbReference type="Rhea" id="RHEA-COMP:17339"/>
        <dbReference type="Rhea" id="RHEA-COMP:17340"/>
        <dbReference type="ChEBI" id="CHEBI:33019"/>
        <dbReference type="ChEBI" id="CHEBI:61560"/>
        <dbReference type="ChEBI" id="CHEBI:173112"/>
        <dbReference type="EC" id="2.7.7.7"/>
    </reaction>
</comment>
<dbReference type="GO" id="GO:0006281">
    <property type="term" value="P:DNA repair"/>
    <property type="evidence" value="ECO:0007669"/>
    <property type="project" value="UniProtKB-ARBA"/>
</dbReference>
<dbReference type="Pfam" id="PF18018">
    <property type="entry name" value="DNA_pol_D_N"/>
    <property type="match status" value="1"/>
</dbReference>
<keyword evidence="14" id="KW-1185">Reference proteome</keyword>
<dbReference type="GO" id="GO:0003677">
    <property type="term" value="F:DNA binding"/>
    <property type="evidence" value="ECO:0007669"/>
    <property type="project" value="InterPro"/>
</dbReference>
<dbReference type="Proteomes" id="UP000054270">
    <property type="component" value="Unassembled WGS sequence"/>
</dbReference>
<dbReference type="FunFam" id="2.40.50.430:FF:000002">
    <property type="entry name" value="DNA polymerase delta subunit"/>
    <property type="match status" value="1"/>
</dbReference>
<comment type="subcellular location">
    <subcellularLocation>
        <location evidence="1">Nucleus</location>
    </subcellularLocation>
</comment>
<dbReference type="OrthoDB" id="3763at2759"/>
<feature type="region of interest" description="Disordered" evidence="10">
    <location>
        <begin position="512"/>
        <end position="538"/>
    </location>
</feature>
<proteinExistence type="inferred from homology"/>
<dbReference type="InterPro" id="IPR040663">
    <property type="entry name" value="DNA_pol_D_N"/>
</dbReference>
<organism evidence="13 14">
    <name type="scientific">Hypholoma sublateritium (strain FD-334 SS-4)</name>
    <dbReference type="NCBI Taxonomy" id="945553"/>
    <lineage>
        <taxon>Eukaryota</taxon>
        <taxon>Fungi</taxon>
        <taxon>Dikarya</taxon>
        <taxon>Basidiomycota</taxon>
        <taxon>Agaricomycotina</taxon>
        <taxon>Agaricomycetes</taxon>
        <taxon>Agaricomycetidae</taxon>
        <taxon>Agaricales</taxon>
        <taxon>Agaricineae</taxon>
        <taxon>Strophariaceae</taxon>
        <taxon>Hypholoma</taxon>
    </lineage>
</organism>
<dbReference type="STRING" id="945553.A0A0D2LI91"/>
<dbReference type="GO" id="GO:0043625">
    <property type="term" value="C:delta DNA polymerase complex"/>
    <property type="evidence" value="ECO:0007669"/>
    <property type="project" value="TreeGrafter"/>
</dbReference>
<dbReference type="EC" id="2.7.7.7" evidence="3"/>
<feature type="domain" description="DNA polymerase delta subunit OB-fold" evidence="12">
    <location>
        <begin position="43"/>
        <end position="174"/>
    </location>
</feature>
<evidence type="ECO:0000256" key="5">
    <source>
        <dbReference type="ARBA" id="ARBA00022695"/>
    </source>
</evidence>
<evidence type="ECO:0000256" key="8">
    <source>
        <dbReference type="ARBA" id="ARBA00023242"/>
    </source>
</evidence>
<dbReference type="InterPro" id="IPR024826">
    <property type="entry name" value="DNA_pol_delta/II_ssu"/>
</dbReference>